<feature type="transmembrane region" description="Helical" evidence="1">
    <location>
        <begin position="116"/>
        <end position="136"/>
    </location>
</feature>
<keyword evidence="3" id="KW-1185">Reference proteome</keyword>
<dbReference type="FunCoup" id="C5Z6B6">
    <property type="interactions" value="348"/>
</dbReference>
<dbReference type="Gramene" id="OQU76017">
    <property type="protein sequence ID" value="OQU76017"/>
    <property type="gene ID" value="SORBI_3010G076200"/>
</dbReference>
<proteinExistence type="predicted"/>
<dbReference type="ExpressionAtlas" id="C5Z6B6">
    <property type="expression patterns" value="baseline and differential"/>
</dbReference>
<keyword evidence="1" id="KW-1133">Transmembrane helix</keyword>
<dbReference type="KEGG" id="sbi:8070746"/>
<organism evidence="2 3">
    <name type="scientific">Sorghum bicolor</name>
    <name type="common">Sorghum</name>
    <name type="synonym">Sorghum vulgare</name>
    <dbReference type="NCBI Taxonomy" id="4558"/>
    <lineage>
        <taxon>Eukaryota</taxon>
        <taxon>Viridiplantae</taxon>
        <taxon>Streptophyta</taxon>
        <taxon>Embryophyta</taxon>
        <taxon>Tracheophyta</taxon>
        <taxon>Spermatophyta</taxon>
        <taxon>Magnoliopsida</taxon>
        <taxon>Liliopsida</taxon>
        <taxon>Poales</taxon>
        <taxon>Poaceae</taxon>
        <taxon>PACMAD clade</taxon>
        <taxon>Panicoideae</taxon>
        <taxon>Andropogonodae</taxon>
        <taxon>Andropogoneae</taxon>
        <taxon>Sorghinae</taxon>
        <taxon>Sorghum</taxon>
    </lineage>
</organism>
<reference evidence="2" key="2">
    <citation type="submission" date="2017-02" db="EMBL/GenBank/DDBJ databases">
        <title>WGS assembly of Sorghum bicolor.</title>
        <authorList>
            <person name="Paterson A."/>
            <person name="Mullet J."/>
            <person name="Bowers J."/>
            <person name="Bruggmann R."/>
            <person name="Dubchak I."/>
            <person name="Grimwood J."/>
            <person name="Gundlach H."/>
            <person name="Haberer G."/>
            <person name="Hellsten U."/>
            <person name="Mitros T."/>
            <person name="Poliakov A."/>
            <person name="Schmutz J."/>
            <person name="Spannagl M."/>
            <person name="Tang H."/>
            <person name="Wang X."/>
            <person name="Wicker T."/>
            <person name="Bharti A."/>
            <person name="Chapman J."/>
            <person name="Feltus F."/>
            <person name="Gowik U."/>
            <person name="Grigoriev I."/>
            <person name="Lyons E."/>
            <person name="Maher C."/>
            <person name="Martis M."/>
            <person name="Narechania A."/>
            <person name="Otillar R."/>
            <person name="Penning B."/>
            <person name="Salamov A."/>
            <person name="Wang Y."/>
            <person name="Zhang L."/>
            <person name="Carpita N."/>
            <person name="Freeling M."/>
            <person name="Gingle A."/>
            <person name="Hash C."/>
            <person name="Keller B."/>
            <person name="Klein P."/>
            <person name="Kresovich S."/>
            <person name="Mccann M."/>
            <person name="Ming R."/>
            <person name="Peterson D."/>
            <person name="Rahman M."/>
            <person name="Ware D."/>
            <person name="Westhoff P."/>
            <person name="Mayer K."/>
            <person name="Messing J."/>
            <person name="Sims D."/>
            <person name="Jenkins J."/>
            <person name="Shu S."/>
            <person name="Rokhsar D."/>
        </authorList>
    </citation>
    <scope>NUCLEOTIDE SEQUENCE</scope>
</reference>
<evidence type="ECO:0000313" key="2">
    <source>
        <dbReference type="EMBL" id="EER88021.2"/>
    </source>
</evidence>
<evidence type="ECO:0000313" key="3">
    <source>
        <dbReference type="Proteomes" id="UP000000768"/>
    </source>
</evidence>
<evidence type="ECO:0000256" key="1">
    <source>
        <dbReference type="SAM" id="Phobius"/>
    </source>
</evidence>
<feature type="transmembrane region" description="Helical" evidence="1">
    <location>
        <begin position="221"/>
        <end position="244"/>
    </location>
</feature>
<reference evidence="2 3" key="1">
    <citation type="journal article" date="2009" name="Nature">
        <title>The Sorghum bicolor genome and the diversification of grasses.</title>
        <authorList>
            <person name="Paterson A.H."/>
            <person name="Bowers J.E."/>
            <person name="Bruggmann R."/>
            <person name="Dubchak I."/>
            <person name="Grimwood J."/>
            <person name="Gundlach H."/>
            <person name="Haberer G."/>
            <person name="Hellsten U."/>
            <person name="Mitros T."/>
            <person name="Poliakov A."/>
            <person name="Schmutz J."/>
            <person name="Spannagl M."/>
            <person name="Tang H."/>
            <person name="Wang X."/>
            <person name="Wicker T."/>
            <person name="Bharti A.K."/>
            <person name="Chapman J."/>
            <person name="Feltus F.A."/>
            <person name="Gowik U."/>
            <person name="Grigoriev I.V."/>
            <person name="Lyons E."/>
            <person name="Maher C.A."/>
            <person name="Martis M."/>
            <person name="Narechania A."/>
            <person name="Otillar R.P."/>
            <person name="Penning B.W."/>
            <person name="Salamov A.A."/>
            <person name="Wang Y."/>
            <person name="Zhang L."/>
            <person name="Carpita N.C."/>
            <person name="Freeling M."/>
            <person name="Gingle A.R."/>
            <person name="Hash C.T."/>
            <person name="Keller B."/>
            <person name="Klein P."/>
            <person name="Kresovich S."/>
            <person name="McCann M.C."/>
            <person name="Ming R."/>
            <person name="Peterson D.G."/>
            <person name="Mehboob-ur-Rahman"/>
            <person name="Ware D."/>
            <person name="Westhoff P."/>
            <person name="Mayer K.F."/>
            <person name="Messing J."/>
            <person name="Rokhsar D.S."/>
        </authorList>
    </citation>
    <scope>NUCLEOTIDE SEQUENCE [LARGE SCALE GENOMIC DNA]</scope>
    <source>
        <strain evidence="3">cv. BTx623</strain>
    </source>
</reference>
<feature type="transmembrane region" description="Helical" evidence="1">
    <location>
        <begin position="171"/>
        <end position="190"/>
    </location>
</feature>
<dbReference type="Proteomes" id="UP000000768">
    <property type="component" value="Chromosome 10"/>
</dbReference>
<dbReference type="Gramene" id="EER88021">
    <property type="protein sequence ID" value="EER88021"/>
    <property type="gene ID" value="SORBI_3010G076200"/>
</dbReference>
<feature type="transmembrane region" description="Helical" evidence="1">
    <location>
        <begin position="314"/>
        <end position="335"/>
    </location>
</feature>
<dbReference type="EMBL" id="CM000769">
    <property type="protein sequence ID" value="OQU76017.1"/>
    <property type="molecule type" value="Genomic_DNA"/>
</dbReference>
<dbReference type="EMBL" id="CM000769">
    <property type="protein sequence ID" value="EER88021.2"/>
    <property type="molecule type" value="Genomic_DNA"/>
</dbReference>
<gene>
    <name evidence="2" type="ORF">SORBI_3010G076200</name>
</gene>
<feature type="transmembrane region" description="Helical" evidence="1">
    <location>
        <begin position="256"/>
        <end position="278"/>
    </location>
</feature>
<reference evidence="3" key="3">
    <citation type="journal article" date="2018" name="Plant J.">
        <title>The Sorghum bicolor reference genome: improved assembly, gene annotations, a transcriptome atlas, and signatures of genome organization.</title>
        <authorList>
            <person name="McCormick R.F."/>
            <person name="Truong S.K."/>
            <person name="Sreedasyam A."/>
            <person name="Jenkins J."/>
            <person name="Shu S."/>
            <person name="Sims D."/>
            <person name="Kennedy M."/>
            <person name="Amirebrahimi M."/>
            <person name="Weers B.D."/>
            <person name="McKinley B."/>
            <person name="Mattison A."/>
            <person name="Morishige D.T."/>
            <person name="Grimwood J."/>
            <person name="Schmutz J."/>
            <person name="Mullet J.E."/>
        </authorList>
    </citation>
    <scope>NUCLEOTIDE SEQUENCE [LARGE SCALE GENOMIC DNA]</scope>
    <source>
        <strain evidence="3">cv. BTx623</strain>
    </source>
</reference>
<dbReference type="AlphaFoldDB" id="C5Z6B6"/>
<protein>
    <submittedName>
        <fullName evidence="2">Uncharacterized protein</fullName>
    </submittedName>
</protein>
<dbReference type="eggNOG" id="ENOG502R4A2">
    <property type="taxonomic scope" value="Eukaryota"/>
</dbReference>
<keyword evidence="1" id="KW-0812">Transmembrane</keyword>
<keyword evidence="1" id="KW-0472">Membrane</keyword>
<dbReference type="InParanoid" id="C5Z6B6"/>
<dbReference type="HOGENOM" id="CLU_031098_1_0_1"/>
<name>C5Z6B6_SORBI</name>
<accession>C5Z6B6</accession>
<sequence>MSARSHQEGSRQPSFFSLPPPPLSLENWTRRRRYSALSSARTLSLSVSTRAHTLLSLSLSLLQLDAPSPAKQLFANLHCVAPYNYKAPLSPPTSKPPFFGFPSLHHTPRDPPQPNAMVSGVAAFAYLYLCLAFAALELTTFMDPLCGAGRTSTTTLADEAPLHNSAAAAEVFPPLVAALVVFYVAVALTYRHLMMGRHVGAAVPVAGARNGQGQLSISGPLVMFLLCVSASTLELIVFGGQAAAGGGADHGALGLAVLRALPAAATVTFFCGMMLIIVDGAAHVRAGGEAAGGTGAVAGDGPIQGLILRLLTKIAAGAAAALVSLMAMAMFLVLLHGAKY</sequence>